<accession>A0ABV5X4N4</accession>
<evidence type="ECO:0008006" key="4">
    <source>
        <dbReference type="Google" id="ProtNLM"/>
    </source>
</evidence>
<dbReference type="RefSeq" id="WP_376841232.1">
    <property type="nucleotide sequence ID" value="NZ_JBHMAU010000075.1"/>
</dbReference>
<organism evidence="2 3">
    <name type="scientific">Brevibacterium otitidis</name>
    <dbReference type="NCBI Taxonomy" id="53364"/>
    <lineage>
        <taxon>Bacteria</taxon>
        <taxon>Bacillati</taxon>
        <taxon>Actinomycetota</taxon>
        <taxon>Actinomycetes</taxon>
        <taxon>Micrococcales</taxon>
        <taxon>Brevibacteriaceae</taxon>
        <taxon>Brevibacterium</taxon>
    </lineage>
</organism>
<evidence type="ECO:0000256" key="1">
    <source>
        <dbReference type="SAM" id="Phobius"/>
    </source>
</evidence>
<reference evidence="2 3" key="1">
    <citation type="submission" date="2024-09" db="EMBL/GenBank/DDBJ databases">
        <authorList>
            <person name="Sun Q."/>
            <person name="Mori K."/>
        </authorList>
    </citation>
    <scope>NUCLEOTIDE SEQUENCE [LARGE SCALE GENOMIC DNA]</scope>
    <source>
        <strain evidence="2 3">JCM 11683</strain>
    </source>
</reference>
<name>A0ABV5X4N4_9MICO</name>
<keyword evidence="1" id="KW-0472">Membrane</keyword>
<sequence length="61" mass="6530">MTKYEARRLSFLWLPIVAAGAIINAWSYTITLTMNGLTLAGVTLIAAGTLAAAIDHDRGRP</sequence>
<protein>
    <recommendedName>
        <fullName evidence="4">SPW repeat-containing protein</fullName>
    </recommendedName>
</protein>
<evidence type="ECO:0000313" key="3">
    <source>
        <dbReference type="Proteomes" id="UP001589707"/>
    </source>
</evidence>
<keyword evidence="1" id="KW-1133">Transmembrane helix</keyword>
<comment type="caution">
    <text evidence="2">The sequence shown here is derived from an EMBL/GenBank/DDBJ whole genome shotgun (WGS) entry which is preliminary data.</text>
</comment>
<feature type="transmembrane region" description="Helical" evidence="1">
    <location>
        <begin position="36"/>
        <end position="54"/>
    </location>
</feature>
<keyword evidence="3" id="KW-1185">Reference proteome</keyword>
<keyword evidence="1" id="KW-0812">Transmembrane</keyword>
<dbReference type="EMBL" id="JBHMAU010000075">
    <property type="protein sequence ID" value="MFB9777309.1"/>
    <property type="molecule type" value="Genomic_DNA"/>
</dbReference>
<feature type="transmembrane region" description="Helical" evidence="1">
    <location>
        <begin position="12"/>
        <end position="30"/>
    </location>
</feature>
<evidence type="ECO:0000313" key="2">
    <source>
        <dbReference type="EMBL" id="MFB9777309.1"/>
    </source>
</evidence>
<dbReference type="Proteomes" id="UP001589707">
    <property type="component" value="Unassembled WGS sequence"/>
</dbReference>
<proteinExistence type="predicted"/>
<gene>
    <name evidence="2" type="ORF">ACFFN1_13015</name>
</gene>